<evidence type="ECO:0000256" key="9">
    <source>
        <dbReference type="HAMAP-Rule" id="MF_01853"/>
    </source>
</evidence>
<dbReference type="GO" id="GO:0046872">
    <property type="term" value="F:metal ion binding"/>
    <property type="evidence" value="ECO:0007669"/>
    <property type="project" value="UniProtKB-UniRule"/>
</dbReference>
<keyword evidence="7 9" id="KW-0255">Endonuclease</keyword>
<dbReference type="InterPro" id="IPR023521">
    <property type="entry name" value="Pelota_arc"/>
</dbReference>
<dbReference type="Pfam" id="PF03464">
    <property type="entry name" value="eRF1_2"/>
    <property type="match status" value="1"/>
</dbReference>
<dbReference type="InterPro" id="IPR038069">
    <property type="entry name" value="Pelota/DOM34_N"/>
</dbReference>
<protein>
    <recommendedName>
        <fullName evidence="9">Protein pelota homolog</fullName>
        <ecNumber evidence="9">3.1.-.-</ecNumber>
    </recommendedName>
</protein>
<evidence type="ECO:0000313" key="12">
    <source>
        <dbReference type="Proteomes" id="UP000568063"/>
    </source>
</evidence>
<dbReference type="GO" id="GO:0032790">
    <property type="term" value="P:ribosome disassembly"/>
    <property type="evidence" value="ECO:0007669"/>
    <property type="project" value="TreeGrafter"/>
</dbReference>
<dbReference type="Gene3D" id="2.30.30.870">
    <property type="entry name" value="Pelota, domain A"/>
    <property type="match status" value="1"/>
</dbReference>
<evidence type="ECO:0000256" key="1">
    <source>
        <dbReference type="ARBA" id="ARBA00001968"/>
    </source>
</evidence>
<dbReference type="HAMAP" id="MF_01853">
    <property type="entry name" value="PelO"/>
    <property type="match status" value="1"/>
</dbReference>
<keyword evidence="8 9" id="KW-0378">Hydrolase</keyword>
<reference evidence="11 12" key="1">
    <citation type="submission" date="2020-07" db="EMBL/GenBank/DDBJ databases">
        <title>Genomic Encyclopedia of Type Strains, Phase IV (KMG-V): Genome sequencing to study the core and pangenomes of soil and plant-associated prokaryotes.</title>
        <authorList>
            <person name="Whitman W."/>
        </authorList>
    </citation>
    <scope>NUCLEOTIDE SEQUENCE [LARGE SCALE GENOMIC DNA]</scope>
    <source>
        <strain evidence="11 12">C9</strain>
    </source>
</reference>
<dbReference type="InterPro" id="IPR029064">
    <property type="entry name" value="Ribosomal_eL30-like_sf"/>
</dbReference>
<evidence type="ECO:0000256" key="7">
    <source>
        <dbReference type="ARBA" id="ARBA00022759"/>
    </source>
</evidence>
<evidence type="ECO:0000256" key="3">
    <source>
        <dbReference type="ARBA" id="ARBA00009504"/>
    </source>
</evidence>
<comment type="subcellular location">
    <subcellularLocation>
        <location evidence="2 9">Cytoplasm</location>
    </subcellularLocation>
</comment>
<dbReference type="NCBIfam" id="TIGR00111">
    <property type="entry name" value="pelota"/>
    <property type="match status" value="1"/>
</dbReference>
<evidence type="ECO:0000259" key="10">
    <source>
        <dbReference type="SMART" id="SM01194"/>
    </source>
</evidence>
<comment type="similarity">
    <text evidence="3 9">Belongs to the eukaryotic release factor 1 family. Pelota subfamily.</text>
</comment>
<dbReference type="GO" id="GO:0071025">
    <property type="term" value="P:RNA surveillance"/>
    <property type="evidence" value="ECO:0007669"/>
    <property type="project" value="InterPro"/>
</dbReference>
<feature type="domain" description="eRF1/Pelota-like N-terminal" evidence="10">
    <location>
        <begin position="1"/>
        <end position="127"/>
    </location>
</feature>
<dbReference type="SUPFAM" id="SSF159065">
    <property type="entry name" value="Dom34/Pelota N-terminal domain-like"/>
    <property type="match status" value="1"/>
</dbReference>
<dbReference type="Pfam" id="PF03465">
    <property type="entry name" value="eRF1_3"/>
    <property type="match status" value="1"/>
</dbReference>
<dbReference type="GO" id="GO:0005737">
    <property type="term" value="C:cytoplasm"/>
    <property type="evidence" value="ECO:0007669"/>
    <property type="project" value="UniProtKB-SubCell"/>
</dbReference>
<dbReference type="GO" id="GO:0070966">
    <property type="term" value="P:nuclear-transcribed mRNA catabolic process, no-go decay"/>
    <property type="evidence" value="ECO:0007669"/>
    <property type="project" value="InterPro"/>
</dbReference>
<evidence type="ECO:0000256" key="8">
    <source>
        <dbReference type="ARBA" id="ARBA00022801"/>
    </source>
</evidence>
<keyword evidence="4 9" id="KW-0963">Cytoplasm</keyword>
<dbReference type="RefSeq" id="WP_181521642.1">
    <property type="nucleotide sequence ID" value="NZ_JACDUM010000002.1"/>
</dbReference>
<keyword evidence="6 9" id="KW-0479">Metal-binding</keyword>
<dbReference type="GO" id="GO:0070481">
    <property type="term" value="P:nuclear-transcribed mRNA catabolic process, non-stop decay"/>
    <property type="evidence" value="ECO:0007669"/>
    <property type="project" value="InterPro"/>
</dbReference>
<name>A0A7J9PAF4_METMI</name>
<proteinExistence type="inferred from homology"/>
<dbReference type="GO" id="GO:0016787">
    <property type="term" value="F:hydrolase activity"/>
    <property type="evidence" value="ECO:0007669"/>
    <property type="project" value="UniProtKB-KW"/>
</dbReference>
<dbReference type="AlphaFoldDB" id="A0A7J9PAF4"/>
<dbReference type="InterPro" id="IPR042226">
    <property type="entry name" value="eFR1_2_sf"/>
</dbReference>
<dbReference type="PANTHER" id="PTHR10853:SF0">
    <property type="entry name" value="PROTEIN PELOTA HOMOLOG"/>
    <property type="match status" value="1"/>
</dbReference>
<dbReference type="SUPFAM" id="SSF55315">
    <property type="entry name" value="L30e-like"/>
    <property type="match status" value="1"/>
</dbReference>
<comment type="function">
    <text evidence="9">May function in recognizing stalled ribosomes, interact with stem-loop structures in stalled mRNA molecules, and effect endonucleolytic cleavage of the mRNA. May play a role in the release non-functional ribosomes and degradation of damaged mRNAs. Has endoribonuclease activity.</text>
</comment>
<dbReference type="InterPro" id="IPR005142">
    <property type="entry name" value="eRF1_3"/>
</dbReference>
<comment type="cofactor">
    <cofactor evidence="1 9">
        <name>a divalent metal cation</name>
        <dbReference type="ChEBI" id="CHEBI:60240"/>
    </cofactor>
</comment>
<dbReference type="Gene3D" id="3.30.420.60">
    <property type="entry name" value="eRF1 domain 2"/>
    <property type="match status" value="1"/>
</dbReference>
<dbReference type="GO" id="GO:0004519">
    <property type="term" value="F:endonuclease activity"/>
    <property type="evidence" value="ECO:0007669"/>
    <property type="project" value="UniProtKB-UniRule"/>
</dbReference>
<dbReference type="GO" id="GO:0070651">
    <property type="term" value="P:nonfunctional rRNA decay"/>
    <property type="evidence" value="ECO:0007669"/>
    <property type="project" value="TreeGrafter"/>
</dbReference>
<gene>
    <name evidence="9" type="primary">pelA</name>
    <name evidence="11" type="ORF">HNP91_001000</name>
</gene>
<sequence>MKIIQEIPEKNIIKLIPENLDDLWHLSHIIQPYNAIYAVTERRTEDKGDKLRADRGTKRRVFLGIKAEKINFHEDFNRLRVSGKIIHAPDDIPIGSYHTIDIEPLLQVSVQKNWKKWDIDRLKEAEDSSKKPKVVVVIMDDSEADIFLVREFGIKELASIKSGVSKKLDYKQNEQAKFSYYSDIINSISEFEGKILFAGPGFGKNNIQNYISEKYKSLAPNVVVESANHTGKSGLSEILKSGIIDKIYGEARISKETQVVEKLLEEISKKGLVAYGIESVNNAMNFSAIDTLLLTDEYLRRNRRSIENLMNSVENINGTIIIVSTEHDAGKQLKALGGISALLRFPIE</sequence>
<evidence type="ECO:0000256" key="5">
    <source>
        <dbReference type="ARBA" id="ARBA00022722"/>
    </source>
</evidence>
<evidence type="ECO:0000256" key="6">
    <source>
        <dbReference type="ARBA" id="ARBA00022723"/>
    </source>
</evidence>
<evidence type="ECO:0000256" key="4">
    <source>
        <dbReference type="ARBA" id="ARBA00022490"/>
    </source>
</evidence>
<dbReference type="InterPro" id="IPR005140">
    <property type="entry name" value="eRF1_Pelota-like_N"/>
</dbReference>
<dbReference type="Proteomes" id="UP000568063">
    <property type="component" value="Unassembled WGS sequence"/>
</dbReference>
<comment type="domain">
    <text evidence="9">The N-terminal domain has the RNA-binding Sm fold. It harbors the endoribonuclease activity.</text>
</comment>
<dbReference type="EMBL" id="JACDUM010000002">
    <property type="protein sequence ID" value="MBA2860185.1"/>
    <property type="molecule type" value="Genomic_DNA"/>
</dbReference>
<dbReference type="SUPFAM" id="SSF53137">
    <property type="entry name" value="Translational machinery components"/>
    <property type="match status" value="1"/>
</dbReference>
<dbReference type="InterPro" id="IPR005141">
    <property type="entry name" value="eRF1_2"/>
</dbReference>
<keyword evidence="5 9" id="KW-0540">Nuclease</keyword>
<dbReference type="InterPro" id="IPR058547">
    <property type="entry name" value="Pelota_N"/>
</dbReference>
<comment type="subunit">
    <text evidence="9">Monomer.</text>
</comment>
<dbReference type="Pfam" id="PF26356">
    <property type="entry name" value="Pelota_N"/>
    <property type="match status" value="1"/>
</dbReference>
<comment type="caution">
    <text evidence="11">The sequence shown here is derived from an EMBL/GenBank/DDBJ whole genome shotgun (WGS) entry which is preliminary data.</text>
</comment>
<dbReference type="SMART" id="SM01194">
    <property type="entry name" value="eRF1_1"/>
    <property type="match status" value="1"/>
</dbReference>
<dbReference type="PANTHER" id="PTHR10853">
    <property type="entry name" value="PELOTA"/>
    <property type="match status" value="1"/>
</dbReference>
<accession>A0A7J9PAF4</accession>
<organism evidence="11 12">
    <name type="scientific">Methanococcus maripaludis</name>
    <name type="common">Methanococcus deltae</name>
    <dbReference type="NCBI Taxonomy" id="39152"/>
    <lineage>
        <taxon>Archaea</taxon>
        <taxon>Methanobacteriati</taxon>
        <taxon>Methanobacteriota</taxon>
        <taxon>Methanomada group</taxon>
        <taxon>Methanococci</taxon>
        <taxon>Methanococcales</taxon>
        <taxon>Methanococcaceae</taxon>
        <taxon>Methanococcus</taxon>
    </lineage>
</organism>
<dbReference type="Gene3D" id="3.30.1330.30">
    <property type="match status" value="1"/>
</dbReference>
<dbReference type="InterPro" id="IPR004405">
    <property type="entry name" value="TF_pelota"/>
</dbReference>
<evidence type="ECO:0000313" key="11">
    <source>
        <dbReference type="EMBL" id="MBA2860185.1"/>
    </source>
</evidence>
<dbReference type="EC" id="3.1.-.-" evidence="9"/>
<evidence type="ECO:0000256" key="2">
    <source>
        <dbReference type="ARBA" id="ARBA00004496"/>
    </source>
</evidence>